<accession>A0A5E6WNY3</accession>
<dbReference type="RefSeq" id="WP_038998557.1">
    <property type="nucleotide sequence ID" value="NZ_OZ024668.1"/>
</dbReference>
<dbReference type="PANTHER" id="PTHR30086:SF20">
    <property type="entry name" value="ARGININE EXPORTER PROTEIN ARGO-RELATED"/>
    <property type="match status" value="1"/>
</dbReference>
<evidence type="ECO:0000256" key="6">
    <source>
        <dbReference type="SAM" id="Phobius"/>
    </source>
</evidence>
<reference evidence="7 9" key="2">
    <citation type="submission" date="2024-03" db="EMBL/GenBank/DDBJ databases">
        <authorList>
            <person name="Alaster D. Moffat"/>
            <person name="Govind Chandra"/>
            <person name="Andrew W. Truman"/>
        </authorList>
    </citation>
    <scope>NUCLEOTIDE SEQUENCE [LARGE SCALE GENOMIC DNA]</scope>
    <source>
        <strain evidence="7">PS652</strain>
    </source>
</reference>
<keyword evidence="4 6" id="KW-1133">Transmembrane helix</keyword>
<evidence type="ECO:0000256" key="5">
    <source>
        <dbReference type="ARBA" id="ARBA00023136"/>
    </source>
</evidence>
<dbReference type="AlphaFoldDB" id="A0A5E6WNY3"/>
<organism evidence="8">
    <name type="scientific">Pseudomonas fluorescens</name>
    <dbReference type="NCBI Taxonomy" id="294"/>
    <lineage>
        <taxon>Bacteria</taxon>
        <taxon>Pseudomonadati</taxon>
        <taxon>Pseudomonadota</taxon>
        <taxon>Gammaproteobacteria</taxon>
        <taxon>Pseudomonadales</taxon>
        <taxon>Pseudomonadaceae</taxon>
        <taxon>Pseudomonas</taxon>
    </lineage>
</organism>
<dbReference type="GO" id="GO:0005886">
    <property type="term" value="C:plasma membrane"/>
    <property type="evidence" value="ECO:0007669"/>
    <property type="project" value="UniProtKB-SubCell"/>
</dbReference>
<keyword evidence="3 6" id="KW-0812">Transmembrane</keyword>
<evidence type="ECO:0000256" key="1">
    <source>
        <dbReference type="ARBA" id="ARBA00004651"/>
    </source>
</evidence>
<name>A0A5E6WNY3_PSEFL</name>
<dbReference type="Proteomes" id="UP000326595">
    <property type="component" value="Chromosome"/>
</dbReference>
<evidence type="ECO:0000313" key="7">
    <source>
        <dbReference type="EMBL" id="CAK9887322.1"/>
    </source>
</evidence>
<protein>
    <recommendedName>
        <fullName evidence="10">Lysine transporter LysE</fullName>
    </recommendedName>
</protein>
<feature type="transmembrane region" description="Helical" evidence="6">
    <location>
        <begin position="183"/>
        <end position="206"/>
    </location>
</feature>
<evidence type="ECO:0008006" key="10">
    <source>
        <dbReference type="Google" id="ProtNLM"/>
    </source>
</evidence>
<reference evidence="8" key="1">
    <citation type="submission" date="2019-09" db="EMBL/GenBank/DDBJ databases">
        <authorList>
            <person name="Chandra G."/>
            <person name="Truman W A."/>
        </authorList>
    </citation>
    <scope>NUCLEOTIDE SEQUENCE [LARGE SCALE GENOMIC DNA]</scope>
    <source>
        <strain evidence="8">PS652</strain>
    </source>
</reference>
<evidence type="ECO:0000256" key="3">
    <source>
        <dbReference type="ARBA" id="ARBA00022692"/>
    </source>
</evidence>
<evidence type="ECO:0000313" key="8">
    <source>
        <dbReference type="EMBL" id="VVN30174.1"/>
    </source>
</evidence>
<keyword evidence="5 6" id="KW-0472">Membrane</keyword>
<feature type="transmembrane region" description="Helical" evidence="6">
    <location>
        <begin position="145"/>
        <end position="163"/>
    </location>
</feature>
<dbReference type="InterPro" id="IPR001123">
    <property type="entry name" value="LeuE-type"/>
</dbReference>
<feature type="transmembrane region" description="Helical" evidence="6">
    <location>
        <begin position="109"/>
        <end position="133"/>
    </location>
</feature>
<comment type="subcellular location">
    <subcellularLocation>
        <location evidence="1">Cell membrane</location>
        <topology evidence="1">Multi-pass membrane protein</topology>
    </subcellularLocation>
</comment>
<dbReference type="PANTHER" id="PTHR30086">
    <property type="entry name" value="ARGININE EXPORTER PROTEIN ARGO"/>
    <property type="match status" value="1"/>
</dbReference>
<evidence type="ECO:0000256" key="2">
    <source>
        <dbReference type="ARBA" id="ARBA00022475"/>
    </source>
</evidence>
<keyword evidence="2" id="KW-1003">Cell membrane</keyword>
<feature type="transmembrane region" description="Helical" evidence="6">
    <location>
        <begin position="71"/>
        <end position="89"/>
    </location>
</feature>
<evidence type="ECO:0000256" key="4">
    <source>
        <dbReference type="ARBA" id="ARBA00022989"/>
    </source>
</evidence>
<gene>
    <name evidence="7" type="ORF">PS652_00114</name>
    <name evidence="8" type="ORF">PS652_04804</name>
</gene>
<dbReference type="EMBL" id="OZ024668">
    <property type="protein sequence ID" value="CAK9887322.1"/>
    <property type="molecule type" value="Genomic_DNA"/>
</dbReference>
<evidence type="ECO:0000313" key="9">
    <source>
        <dbReference type="Proteomes" id="UP000326595"/>
    </source>
</evidence>
<dbReference type="Pfam" id="PF01810">
    <property type="entry name" value="LysE"/>
    <property type="match status" value="1"/>
</dbReference>
<dbReference type="GO" id="GO:0015171">
    <property type="term" value="F:amino acid transmembrane transporter activity"/>
    <property type="evidence" value="ECO:0007669"/>
    <property type="project" value="TreeGrafter"/>
</dbReference>
<proteinExistence type="predicted"/>
<feature type="transmembrane region" description="Helical" evidence="6">
    <location>
        <begin position="41"/>
        <end position="64"/>
    </location>
</feature>
<sequence length="209" mass="21774">MLLFLKSLLIGLCIAAPVGPIGLLCIQRSLAQGWRAGFATGLGAATADAIYGFIGALGISALVATLVGWKPWLCMFGGAFLAYVGYRIIRSEAASNRSSGEYFKPLKAYSSTLLLTLSNPMTILSFIAIFAALSDGVGAGQSSKYSLGLMVAGIFLGSAAWWLGLSGFSSLFASRLSNARLKLINMLCGSTITLLGAYQIITGVLLRGG</sequence>
<dbReference type="EMBL" id="CABVHG010000039">
    <property type="protein sequence ID" value="VVN30174.1"/>
    <property type="molecule type" value="Genomic_DNA"/>
</dbReference>